<dbReference type="InterPro" id="IPR016195">
    <property type="entry name" value="Pol/histidinol_Pase-like"/>
</dbReference>
<dbReference type="InterPro" id="IPR059177">
    <property type="entry name" value="GH29D-like_dom"/>
</dbReference>
<feature type="chain" id="PRO_5039377718" evidence="1">
    <location>
        <begin position="29"/>
        <end position="1960"/>
    </location>
</feature>
<accession>A0A1I5C2V6</accession>
<sequence length="1960" mass="211728">MKSMNKVKRKWIAQILAVVMVLSTLFTAATPQNVLAEGSPVTLETETSAAVTDSKITANVSDGSEITISTPIELDTTATVTGAAISFKVNDGPEKEYDKPFTLEENGVSSEDDSATVTAYTYSTEDESIRSSNTIFTYTIKEESANKQLVGAAEDLFFSEYIEGSSNNKAIEIYNGTGADVNLSGYSVILYANGATAPTNTANLNGILGNGKTYVIYNSSSVQAIKNVGHLASAVANYNGDDALELRKNNVLIDIIGEVGVRLNDYADKTLVRKSNIIKGSTIFSFSEWDTYPIDTFTYLGSHTMDGGTGSNDVAAVIGHPASGSMISETQEITLSCQTEGASIFYRFSETDPWVTYSDKITLNTTDKQITIYVKAEADGKNTYNGTLTYTIQSENDIVTIATARAGSEGTNYLVKGVVTFVDRKSVYIQDATAGIVARFAADQTFKQGDEIVVYGSLSTYNGLLQLNNAVLNGSPAASVLPEPQVITLAEAVANSEEYETELIRINNVVLGEINSGGNTEISDGINTMNIYLIPVPTVAKKGDTVDIIAIMSQFTTTGTGGYQLRVVNPSDIIWVSSPAVAEVTAAPSSGEVTSGTKITLACITEGATIWYKLNGGTLTEYKGPFAITERTTIEAYAKKDGIQGITNTFTYTIGDGKTSIAEARAIFADPKVPDKKVTVTGVVTFIDGNNVFMQDNTAGIDAYFSGGISKPSGVAIGKELTVTGELIEYNGLLEVTKMSAAKVGETKPLPEPKLADLNKLDGAGFEALESQRVRFEGVTIGTINTSGDTPITSTEGKTLNIYKIPAVEGIVAGDIINVIGIIGQFNNYQLRVADKAHVTKAADKFGPVINTDNLKDVQKGKDYRVVVVVTDSTGVKEVKLSYIADGVTAKEVILTEKAAGQYEYTIPAAELTGTKLILNFTATDTVVPANVSKVSVEKPIVDLPRILSVLPADGSSTGEDFKPSIIVTFDNAGEAPVVVMKLDSTVISPELTKSEDVYTATYNPPANLTEGTHKVEINITRKDTKSLTYTWSFYIGKQEYNIYFGQLHAHTNLSDGAGEVEEAFEYAAKKAKNIDFLAITDHSNWLEDVAGTNNISDARKSTKWNRGKKAAADITKEVDDFVGIYGYEMTWSGGSIGHMNTFNTPGFENRNNAPFKTTTALKTYFEALKTQPQSMSMFNHPGKTFGDFGDFSYWDPGVDNLVNLIEVGNGEGPVRGSGYFPSYEYYVRALDKGWHIAPANNQDNHKGKWGDANTARTVVLASELTEEAIYDAVRNKRVYSSEDNNLNIVYTLNNSIMGSIVSDTEGPVNISVDISDPDKEAIGKVEVVVNGGMVVDSKNVTTYDETVEFTIPSNYSYYFIRIIQPDKDIAVTAPVWVGNVEKCGISKSEVNKELCMKGEEIEITTSYYNNESLPLIINKLEYSIDGKVIQTVTGLEAVPSLGQGKATIKYTSPVAGSVNIDVKLYAILDGVEKVFTDVVKIDFQDPSIVTKVIVDGTHFNDYVYGYYSNNMGNLVKIAAEEMIQVQVVTDKITPEMLTDAGMLIISVPARWSGHYNYENKPVVVSPFSDEFIAMVKDYADKGGNVVICGISDREDRSSEVGTQASTQINKLLAGIGSTTRINSDEGTDFTTNSGQEYRLHFTNFNMKSEFLNGVVEGQKYSMYKGCSVILDPAAVASGKVQWLVKGHSTTETKNITNYDGNYVPQTKGNVVVLASEQLNGGGFLLVGGSVFMSNFEVQAELDNFGDLQNSNYNIMLNALQKSKKEITITPIAEARKGKLGEVFTIEGYVTAGTETGNAFFDTIYIQDATGGMDIFPINEQGIKLGQKVRVTGTLAEYENDLELMVINASVIDTNINLIEPELVTTADAANYEKTGGKLIKVHGKVTKVERVEGTVSYFIVEDESGVPIRVFINGYILSSTGVDPTTKLNEGDTVTAIGLSSMDTEGAVVLRFHLLLSPI</sequence>
<gene>
    <name evidence="3" type="ORF">SAMN04489757_10286</name>
</gene>
<dbReference type="EMBL" id="FOWD01000002">
    <property type="protein sequence ID" value="SFN81154.1"/>
    <property type="molecule type" value="Genomic_DNA"/>
</dbReference>
<keyword evidence="1" id="KW-0732">Signal</keyword>
<dbReference type="Pfam" id="PF00932">
    <property type="entry name" value="LTD"/>
    <property type="match status" value="1"/>
</dbReference>
<keyword evidence="4" id="KW-1185">Reference proteome</keyword>
<dbReference type="PROSITE" id="PS51841">
    <property type="entry name" value="LTD"/>
    <property type="match status" value="1"/>
</dbReference>
<dbReference type="STRING" id="1527.SAMN04489757_10286"/>
<feature type="domain" description="LTD" evidence="2">
    <location>
        <begin position="143"/>
        <end position="322"/>
    </location>
</feature>
<dbReference type="RefSeq" id="WP_091683929.1">
    <property type="nucleotide sequence ID" value="NZ_FOWD01000002.1"/>
</dbReference>
<reference evidence="3 4" key="1">
    <citation type="submission" date="2016-10" db="EMBL/GenBank/DDBJ databases">
        <authorList>
            <person name="de Groot N.N."/>
        </authorList>
    </citation>
    <scope>NUCLEOTIDE SEQUENCE [LARGE SCALE GENOMIC DNA]</scope>
    <source>
        <strain evidence="3 4">DSM 1283</strain>
    </source>
</reference>
<dbReference type="Pfam" id="PF13290">
    <property type="entry name" value="CHB_HEX_C_1"/>
    <property type="match status" value="1"/>
</dbReference>
<dbReference type="OrthoDB" id="9801679at2"/>
<dbReference type="Gene3D" id="3.20.20.140">
    <property type="entry name" value="Metal-dependent hydrolases"/>
    <property type="match status" value="1"/>
</dbReference>
<name>A0A1I5C2V6_9FIRM</name>
<evidence type="ECO:0000256" key="1">
    <source>
        <dbReference type="SAM" id="SignalP"/>
    </source>
</evidence>
<evidence type="ECO:0000313" key="4">
    <source>
        <dbReference type="Proteomes" id="UP000198806"/>
    </source>
</evidence>
<feature type="signal peptide" evidence="1">
    <location>
        <begin position="1"/>
        <end position="28"/>
    </location>
</feature>
<proteinExistence type="predicted"/>
<dbReference type="NCBIfam" id="NF038032">
    <property type="entry name" value="CehA_McbA_metalo"/>
    <property type="match status" value="1"/>
</dbReference>
<organism evidence="3 4">
    <name type="scientific">Anaerocolumna aminovalerica</name>
    <dbReference type="NCBI Taxonomy" id="1527"/>
    <lineage>
        <taxon>Bacteria</taxon>
        <taxon>Bacillati</taxon>
        <taxon>Bacillota</taxon>
        <taxon>Clostridia</taxon>
        <taxon>Lachnospirales</taxon>
        <taxon>Lachnospiraceae</taxon>
        <taxon>Anaerocolumna</taxon>
    </lineage>
</organism>
<evidence type="ECO:0000259" key="2">
    <source>
        <dbReference type="PROSITE" id="PS51841"/>
    </source>
</evidence>
<evidence type="ECO:0000313" key="3">
    <source>
        <dbReference type="EMBL" id="SFN81154.1"/>
    </source>
</evidence>
<dbReference type="Proteomes" id="UP000198806">
    <property type="component" value="Unassembled WGS sequence"/>
</dbReference>
<protein>
    <submittedName>
        <fullName evidence="3">Chitobiase/beta-hexosaminidase C-terminal domain-containing protein</fullName>
    </submittedName>
</protein>
<dbReference type="InterPro" id="IPR001322">
    <property type="entry name" value="Lamin_tail_dom"/>
</dbReference>
<dbReference type="SUPFAM" id="SSF89550">
    <property type="entry name" value="PHP domain-like"/>
    <property type="match status" value="1"/>
</dbReference>